<feature type="transmembrane region" description="Helical" evidence="6">
    <location>
        <begin position="254"/>
        <end position="272"/>
    </location>
</feature>
<protein>
    <submittedName>
        <fullName evidence="8">MFS transporter, putative metabolite:H+ symporter</fullName>
    </submittedName>
</protein>
<dbReference type="PANTHER" id="PTHR23511:SF34">
    <property type="entry name" value="SYNAPTIC VESICLE GLYCOPROTEIN 2"/>
    <property type="match status" value="1"/>
</dbReference>
<feature type="transmembrane region" description="Helical" evidence="6">
    <location>
        <begin position="318"/>
        <end position="337"/>
    </location>
</feature>
<dbReference type="InterPro" id="IPR005829">
    <property type="entry name" value="Sugar_transporter_CS"/>
</dbReference>
<evidence type="ECO:0000256" key="2">
    <source>
        <dbReference type="ARBA" id="ARBA00022448"/>
    </source>
</evidence>
<dbReference type="PROSITE" id="PS50850">
    <property type="entry name" value="MFS"/>
    <property type="match status" value="1"/>
</dbReference>
<evidence type="ECO:0000256" key="3">
    <source>
        <dbReference type="ARBA" id="ARBA00022692"/>
    </source>
</evidence>
<feature type="transmembrane region" description="Helical" evidence="6">
    <location>
        <begin position="143"/>
        <end position="165"/>
    </location>
</feature>
<dbReference type="Gene3D" id="1.20.1250.20">
    <property type="entry name" value="MFS general substrate transporter like domains"/>
    <property type="match status" value="1"/>
</dbReference>
<keyword evidence="2" id="KW-0813">Transport</keyword>
<dbReference type="InterPro" id="IPR020846">
    <property type="entry name" value="MFS_dom"/>
</dbReference>
<keyword evidence="9" id="KW-1185">Reference proteome</keyword>
<evidence type="ECO:0000256" key="5">
    <source>
        <dbReference type="ARBA" id="ARBA00023136"/>
    </source>
</evidence>
<dbReference type="GO" id="GO:0005886">
    <property type="term" value="C:plasma membrane"/>
    <property type="evidence" value="ECO:0007669"/>
    <property type="project" value="UniProtKB-SubCell"/>
</dbReference>
<dbReference type="InterPro" id="IPR036259">
    <property type="entry name" value="MFS_trans_sf"/>
</dbReference>
<feature type="transmembrane region" description="Helical" evidence="6">
    <location>
        <begin position="20"/>
        <end position="41"/>
    </location>
</feature>
<dbReference type="STRING" id="146817.SAMN04488502_102188"/>
<feature type="transmembrane region" description="Helical" evidence="6">
    <location>
        <begin position="171"/>
        <end position="189"/>
    </location>
</feature>
<feature type="domain" description="Major facilitator superfamily (MFS) profile" evidence="7">
    <location>
        <begin position="19"/>
        <end position="432"/>
    </location>
</feature>
<evidence type="ECO:0000256" key="6">
    <source>
        <dbReference type="SAM" id="Phobius"/>
    </source>
</evidence>
<dbReference type="PROSITE" id="PS00216">
    <property type="entry name" value="SUGAR_TRANSPORT_1"/>
    <property type="match status" value="2"/>
</dbReference>
<keyword evidence="3 6" id="KW-0812">Transmembrane</keyword>
<dbReference type="PANTHER" id="PTHR23511">
    <property type="entry name" value="SYNAPTIC VESICLE GLYCOPROTEIN 2"/>
    <property type="match status" value="1"/>
</dbReference>
<dbReference type="SUPFAM" id="SSF103473">
    <property type="entry name" value="MFS general substrate transporter"/>
    <property type="match status" value="1"/>
</dbReference>
<feature type="transmembrane region" description="Helical" evidence="6">
    <location>
        <begin position="343"/>
        <end position="365"/>
    </location>
</feature>
<feature type="transmembrane region" description="Helical" evidence="6">
    <location>
        <begin position="377"/>
        <end position="400"/>
    </location>
</feature>
<gene>
    <name evidence="8" type="ORF">SAMN04488502_102188</name>
</gene>
<keyword evidence="5 6" id="KW-0472">Membrane</keyword>
<accession>A0A1G9QJ39</accession>
<keyword evidence="4 6" id="KW-1133">Transmembrane helix</keyword>
<feature type="transmembrane region" description="Helical" evidence="6">
    <location>
        <begin position="406"/>
        <end position="427"/>
    </location>
</feature>
<dbReference type="Proteomes" id="UP000214880">
    <property type="component" value="Unassembled WGS sequence"/>
</dbReference>
<proteinExistence type="predicted"/>
<evidence type="ECO:0000313" key="8">
    <source>
        <dbReference type="EMBL" id="SDM10831.1"/>
    </source>
</evidence>
<dbReference type="PROSITE" id="PS00217">
    <property type="entry name" value="SUGAR_TRANSPORT_2"/>
    <property type="match status" value="1"/>
</dbReference>
<reference evidence="8 9" key="1">
    <citation type="submission" date="2016-10" db="EMBL/GenBank/DDBJ databases">
        <authorList>
            <person name="de Groot N.N."/>
        </authorList>
    </citation>
    <scope>NUCLEOTIDE SEQUENCE [LARGE SCALE GENOMIC DNA]</scope>
    <source>
        <strain evidence="8 9">DSM 1736</strain>
    </source>
</reference>
<feature type="transmembrane region" description="Helical" evidence="6">
    <location>
        <begin position="85"/>
        <end position="104"/>
    </location>
</feature>
<feature type="transmembrane region" description="Helical" evidence="6">
    <location>
        <begin position="53"/>
        <end position="73"/>
    </location>
</feature>
<feature type="transmembrane region" description="Helical" evidence="6">
    <location>
        <begin position="110"/>
        <end position="131"/>
    </location>
</feature>
<dbReference type="OrthoDB" id="9787026at2"/>
<dbReference type="InterPro" id="IPR005828">
    <property type="entry name" value="MFS_sugar_transport-like"/>
</dbReference>
<feature type="transmembrane region" description="Helical" evidence="6">
    <location>
        <begin position="292"/>
        <end position="311"/>
    </location>
</feature>
<evidence type="ECO:0000256" key="4">
    <source>
        <dbReference type="ARBA" id="ARBA00022989"/>
    </source>
</evidence>
<comment type="subcellular location">
    <subcellularLocation>
        <location evidence="1">Cell membrane</location>
        <topology evidence="1">Multi-pass membrane protein</topology>
    </subcellularLocation>
</comment>
<name>A0A1G9QJ39_9FIRM</name>
<sequence length="448" mass="48817">MRITQRLGELPLGSWHWRLLAIIAVGWAFDAMDTGIVSFVLPKLMGLWQLSPTQIGMIGSVGLIGMAVGAALSGTLADSMGRRKLLAATMLIYGLATGGCGLAWNYESLLVFRFLVGFGLGGQVPVAVTLMSEYSPTKYRGRMIVLLESSWALGWLAAAVISYLVIPQYGWQLAFFIGAFPAVWVLYVWKTVPESVLYLVKKGKLAEAHAIVCEIERSLGVPCGPAPTAADRSEPVKSSFTFAKLFSGIYLKKTICLWVLWFGLVFSYYGIFMWLPTLLVKSGHSMVQSFEFVIWMTLAQIPGYFTAAVLVDRIGRKPTLAAFLILCAGAAYLFGHAATWNEILLWGCLMSFFNLGAWGLMYTYTPEMYPTEARASGTGWAGACGRIGGMLAPMVVGMMFTGPDKFSLVFAMFTSVLIIIALNVLVLGEETMNKPLEDTAEEKAPGVA</sequence>
<dbReference type="AlphaFoldDB" id="A0A1G9QJ39"/>
<evidence type="ECO:0000313" key="9">
    <source>
        <dbReference type="Proteomes" id="UP000214880"/>
    </source>
</evidence>
<dbReference type="RefSeq" id="WP_092070469.1">
    <property type="nucleotide sequence ID" value="NZ_FNHB01000002.1"/>
</dbReference>
<evidence type="ECO:0000259" key="7">
    <source>
        <dbReference type="PROSITE" id="PS50850"/>
    </source>
</evidence>
<evidence type="ECO:0000256" key="1">
    <source>
        <dbReference type="ARBA" id="ARBA00004651"/>
    </source>
</evidence>
<organism evidence="8 9">
    <name type="scientific">Dendrosporobacter quercicolus</name>
    <dbReference type="NCBI Taxonomy" id="146817"/>
    <lineage>
        <taxon>Bacteria</taxon>
        <taxon>Bacillati</taxon>
        <taxon>Bacillota</taxon>
        <taxon>Negativicutes</taxon>
        <taxon>Selenomonadales</taxon>
        <taxon>Sporomusaceae</taxon>
        <taxon>Dendrosporobacter</taxon>
    </lineage>
</organism>
<dbReference type="EMBL" id="FNHB01000002">
    <property type="protein sequence ID" value="SDM10831.1"/>
    <property type="molecule type" value="Genomic_DNA"/>
</dbReference>
<dbReference type="CDD" id="cd17316">
    <property type="entry name" value="MFS_SV2_like"/>
    <property type="match status" value="1"/>
</dbReference>
<dbReference type="GO" id="GO:0022857">
    <property type="term" value="F:transmembrane transporter activity"/>
    <property type="evidence" value="ECO:0007669"/>
    <property type="project" value="InterPro"/>
</dbReference>
<dbReference type="Pfam" id="PF00083">
    <property type="entry name" value="Sugar_tr"/>
    <property type="match status" value="1"/>
</dbReference>